<reference evidence="2" key="1">
    <citation type="journal article" date="2020" name="Stud. Mycol.">
        <title>101 Dothideomycetes genomes: a test case for predicting lifestyles and emergence of pathogens.</title>
        <authorList>
            <person name="Haridas S."/>
            <person name="Albert R."/>
            <person name="Binder M."/>
            <person name="Bloem J."/>
            <person name="Labutti K."/>
            <person name="Salamov A."/>
            <person name="Andreopoulos B."/>
            <person name="Baker S."/>
            <person name="Barry K."/>
            <person name="Bills G."/>
            <person name="Bluhm B."/>
            <person name="Cannon C."/>
            <person name="Castanera R."/>
            <person name="Culley D."/>
            <person name="Daum C."/>
            <person name="Ezra D."/>
            <person name="Gonzalez J."/>
            <person name="Henrissat B."/>
            <person name="Kuo A."/>
            <person name="Liang C."/>
            <person name="Lipzen A."/>
            <person name="Lutzoni F."/>
            <person name="Magnuson J."/>
            <person name="Mondo S."/>
            <person name="Nolan M."/>
            <person name="Ohm R."/>
            <person name="Pangilinan J."/>
            <person name="Park H.-J."/>
            <person name="Ramirez L."/>
            <person name="Alfaro M."/>
            <person name="Sun H."/>
            <person name="Tritt A."/>
            <person name="Yoshinaga Y."/>
            <person name="Zwiers L.-H."/>
            <person name="Turgeon B."/>
            <person name="Goodwin S."/>
            <person name="Spatafora J."/>
            <person name="Crous P."/>
            <person name="Grigoriev I."/>
        </authorList>
    </citation>
    <scope>NUCLEOTIDE SEQUENCE</scope>
    <source>
        <strain evidence="2">CBS 269.34</strain>
    </source>
</reference>
<evidence type="ECO:0000259" key="1">
    <source>
        <dbReference type="Pfam" id="PF02887"/>
    </source>
</evidence>
<dbReference type="InterPro" id="IPR036918">
    <property type="entry name" value="Pyrv_Knase_C_sf"/>
</dbReference>
<organism evidence="2 3">
    <name type="scientific">Lophium mytilinum</name>
    <dbReference type="NCBI Taxonomy" id="390894"/>
    <lineage>
        <taxon>Eukaryota</taxon>
        <taxon>Fungi</taxon>
        <taxon>Dikarya</taxon>
        <taxon>Ascomycota</taxon>
        <taxon>Pezizomycotina</taxon>
        <taxon>Dothideomycetes</taxon>
        <taxon>Pleosporomycetidae</taxon>
        <taxon>Mytilinidiales</taxon>
        <taxon>Mytilinidiaceae</taxon>
        <taxon>Lophium</taxon>
    </lineage>
</organism>
<dbReference type="AlphaFoldDB" id="A0A6A6REX8"/>
<dbReference type="OrthoDB" id="108365at2759"/>
<dbReference type="InterPro" id="IPR015795">
    <property type="entry name" value="Pyrv_Knase_C"/>
</dbReference>
<dbReference type="SUPFAM" id="SSF52935">
    <property type="entry name" value="PK C-terminal domain-like"/>
    <property type="match status" value="1"/>
</dbReference>
<name>A0A6A6REX8_9PEZI</name>
<dbReference type="EMBL" id="MU004181">
    <property type="protein sequence ID" value="KAF2502007.1"/>
    <property type="molecule type" value="Genomic_DNA"/>
</dbReference>
<protein>
    <recommendedName>
        <fullName evidence="1">Pyruvate kinase C-terminal domain-containing protein</fullName>
    </recommendedName>
</protein>
<evidence type="ECO:0000313" key="2">
    <source>
        <dbReference type="EMBL" id="KAF2502007.1"/>
    </source>
</evidence>
<keyword evidence="3" id="KW-1185">Reference proteome</keyword>
<accession>A0A6A6REX8</accession>
<sequence length="56" mass="6215">MAAVSASLEQNAGAILVLTTSENTIRLVSKYCPVYPIMEKWTRIKAIKEEFEGLSI</sequence>
<feature type="domain" description="Pyruvate kinase C-terminal" evidence="1">
    <location>
        <begin position="1"/>
        <end position="38"/>
    </location>
</feature>
<dbReference type="Gene3D" id="3.40.1380.20">
    <property type="entry name" value="Pyruvate kinase, C-terminal domain"/>
    <property type="match status" value="1"/>
</dbReference>
<proteinExistence type="predicted"/>
<gene>
    <name evidence="2" type="ORF">BU16DRAFT_554070</name>
</gene>
<dbReference type="Proteomes" id="UP000799750">
    <property type="component" value="Unassembled WGS sequence"/>
</dbReference>
<evidence type="ECO:0000313" key="3">
    <source>
        <dbReference type="Proteomes" id="UP000799750"/>
    </source>
</evidence>
<dbReference type="Pfam" id="PF02887">
    <property type="entry name" value="PK_C"/>
    <property type="match status" value="1"/>
</dbReference>